<dbReference type="Gene3D" id="3.20.20.80">
    <property type="entry name" value="Glycosidases"/>
    <property type="match status" value="2"/>
</dbReference>
<reference evidence="4" key="1">
    <citation type="journal article" date="2014" name="Int. J. Syst. Evol. Microbiol.">
        <title>Complete genome sequence of Corynebacterium casei LMG S-19264T (=DSM 44701T), isolated from a smear-ripened cheese.</title>
        <authorList>
            <consortium name="US DOE Joint Genome Institute (JGI-PGF)"/>
            <person name="Walter F."/>
            <person name="Albersmeier A."/>
            <person name="Kalinowski J."/>
            <person name="Ruckert C."/>
        </authorList>
    </citation>
    <scope>NUCLEOTIDE SEQUENCE</scope>
    <source>
        <strain evidence="4">CGMCC 1.12160</strain>
    </source>
</reference>
<dbReference type="InterPro" id="IPR006047">
    <property type="entry name" value="GH13_cat_dom"/>
</dbReference>
<dbReference type="SUPFAM" id="SSF51445">
    <property type="entry name" value="(Trans)glycosidases"/>
    <property type="match status" value="1"/>
</dbReference>
<dbReference type="Pfam" id="PF00128">
    <property type="entry name" value="Alpha-amylase"/>
    <property type="match status" value="1"/>
</dbReference>
<dbReference type="PANTHER" id="PTHR10357:SF179">
    <property type="entry name" value="NEUTRAL AND BASIC AMINO ACID TRANSPORT PROTEIN RBAT"/>
    <property type="match status" value="1"/>
</dbReference>
<dbReference type="InterPro" id="IPR045857">
    <property type="entry name" value="O16G_dom_2"/>
</dbReference>
<dbReference type="InterPro" id="IPR017853">
    <property type="entry name" value="GH"/>
</dbReference>
<dbReference type="FunFam" id="3.90.400.10:FF:000001">
    <property type="entry name" value="Maltase A3, isoform A"/>
    <property type="match status" value="1"/>
</dbReference>
<keyword evidence="2" id="KW-0325">Glycoprotein</keyword>
<feature type="domain" description="Glycosyl hydrolase family 13 catalytic" evidence="3">
    <location>
        <begin position="27"/>
        <end position="443"/>
    </location>
</feature>
<dbReference type="EMBL" id="BMEM01000001">
    <property type="protein sequence ID" value="GGF42232.1"/>
    <property type="molecule type" value="Genomic_DNA"/>
</dbReference>
<gene>
    <name evidence="4" type="ORF">GCM10011366_07520</name>
</gene>
<reference evidence="4" key="2">
    <citation type="submission" date="2020-09" db="EMBL/GenBank/DDBJ databases">
        <authorList>
            <person name="Sun Q."/>
            <person name="Zhou Y."/>
        </authorList>
    </citation>
    <scope>NUCLEOTIDE SEQUENCE</scope>
    <source>
        <strain evidence="4">CGMCC 1.12160</strain>
    </source>
</reference>
<dbReference type="CDD" id="cd11332">
    <property type="entry name" value="AmyAc_OligoGlu_TS"/>
    <property type="match status" value="1"/>
</dbReference>
<dbReference type="Gene3D" id="3.90.400.10">
    <property type="entry name" value="Oligo-1,6-glucosidase, Domain 2"/>
    <property type="match status" value="1"/>
</dbReference>
<evidence type="ECO:0000256" key="2">
    <source>
        <dbReference type="ARBA" id="ARBA00023180"/>
    </source>
</evidence>
<accession>A0A917BFY5</accession>
<comment type="caution">
    <text evidence="4">The sequence shown here is derived from an EMBL/GenBank/DDBJ whole genome shotgun (WGS) entry which is preliminary data.</text>
</comment>
<dbReference type="GO" id="GO:0009313">
    <property type="term" value="P:oligosaccharide catabolic process"/>
    <property type="evidence" value="ECO:0007669"/>
    <property type="project" value="TreeGrafter"/>
</dbReference>
<organism evidence="4 5">
    <name type="scientific">Ornithinimicrobium tianjinense</name>
    <dbReference type="NCBI Taxonomy" id="1195761"/>
    <lineage>
        <taxon>Bacteria</taxon>
        <taxon>Bacillati</taxon>
        <taxon>Actinomycetota</taxon>
        <taxon>Actinomycetes</taxon>
        <taxon>Micrococcales</taxon>
        <taxon>Ornithinimicrobiaceae</taxon>
        <taxon>Ornithinimicrobium</taxon>
    </lineage>
</organism>
<dbReference type="PANTHER" id="PTHR10357">
    <property type="entry name" value="ALPHA-AMYLASE FAMILY MEMBER"/>
    <property type="match status" value="1"/>
</dbReference>
<evidence type="ECO:0000259" key="3">
    <source>
        <dbReference type="SMART" id="SM00642"/>
    </source>
</evidence>
<keyword evidence="5" id="KW-1185">Reference proteome</keyword>
<dbReference type="AlphaFoldDB" id="A0A917BFY5"/>
<proteinExistence type="inferred from homology"/>
<dbReference type="SMART" id="SM00642">
    <property type="entry name" value="Aamy"/>
    <property type="match status" value="1"/>
</dbReference>
<dbReference type="Proteomes" id="UP000605670">
    <property type="component" value="Unassembled WGS sequence"/>
</dbReference>
<comment type="similarity">
    <text evidence="1">Belongs to the glycosyl hydrolase 13 family.</text>
</comment>
<evidence type="ECO:0000313" key="4">
    <source>
        <dbReference type="EMBL" id="GGF42232.1"/>
    </source>
</evidence>
<evidence type="ECO:0000256" key="1">
    <source>
        <dbReference type="ARBA" id="ARBA00008061"/>
    </source>
</evidence>
<evidence type="ECO:0000313" key="5">
    <source>
        <dbReference type="Proteomes" id="UP000605670"/>
    </source>
</evidence>
<dbReference type="RefSeq" id="WP_188428249.1">
    <property type="nucleotide sequence ID" value="NZ_BAABKH010000002.1"/>
</dbReference>
<name>A0A917BFY5_9MICO</name>
<sequence>MTVVTSATPHGPLSHDAPWWRHAVIYQVYPRSFADSNGDGVGDLPGITSRLEHLAGLGVDALWLSPIYVSPMADAGYDVADYRDVDPLFGSLADADALIARAHELGVRVIVDLVPNHTSDEHRWFQAALAAAPGSAERARYHFRDGQGEHGEEPPNNWASVFGGRAWTRETRPDGTPGQWYLHLFDSKQPDLNWGNPEVVEEFESILRFWLDRGVDGFRVDVAHALVKHPEMPDWHEKAVMAGSEGEAEHANLGPMWDQDGVHEIYRGWRRVLESYNPEGDPAQDRILCAEAWLPNQERTMRYVRPDEMHQAFNFHFLECAWRVEDLRKVIDDSLVAADAVGAPTTWVLSNHDVVRHASRLGLPVGARRPNGIGPSSRQPNADLGLARARAATALMLALPGSAYLYNGEELGLPDATALPDEVRQDPAFHRTGGEEIGRDGCRVPLPWQADAPGYGFGPGEDGRTWLPQPLGYGPLAVDRQVGVEGSTLELYRTMLGLRRRHDLGVGGLTWLDEHGEDVLAFVNAREDGPPVTVLTNLGSAPAALPAHSEVLLCSGRLVDGELPPDTTVWLV</sequence>
<dbReference type="GO" id="GO:0004556">
    <property type="term" value="F:alpha-amylase activity"/>
    <property type="evidence" value="ECO:0007669"/>
    <property type="project" value="TreeGrafter"/>
</dbReference>
<protein>
    <submittedName>
        <fullName evidence="4">Alpha-glucosidase</fullName>
    </submittedName>
</protein>